<comment type="caution">
    <text evidence="11">The sequence shown here is derived from an EMBL/GenBank/DDBJ whole genome shotgun (WGS) entry which is preliminary data.</text>
</comment>
<dbReference type="Gene3D" id="1.20.1250.20">
    <property type="entry name" value="MFS general substrate transporter like domains"/>
    <property type="match status" value="2"/>
</dbReference>
<comment type="similarity">
    <text evidence="2">Belongs to the major facilitator superfamily. Sugar transporter (TC 2.A.1.1) family.</text>
</comment>
<feature type="transmembrane region" description="Helical" evidence="9">
    <location>
        <begin position="20"/>
        <end position="38"/>
    </location>
</feature>
<dbReference type="InterPro" id="IPR045262">
    <property type="entry name" value="STP/PLT_plant"/>
</dbReference>
<proteinExistence type="inferred from homology"/>
<dbReference type="PROSITE" id="PS50850">
    <property type="entry name" value="MFS"/>
    <property type="match status" value="1"/>
</dbReference>
<dbReference type="InterPro" id="IPR020846">
    <property type="entry name" value="MFS_dom"/>
</dbReference>
<feature type="transmembrane region" description="Helical" evidence="9">
    <location>
        <begin position="289"/>
        <end position="309"/>
    </location>
</feature>
<comment type="subcellular location">
    <subcellularLocation>
        <location evidence="1">Membrane</location>
        <topology evidence="1">Multi-pass membrane protein</topology>
    </subcellularLocation>
</comment>
<evidence type="ECO:0000313" key="12">
    <source>
        <dbReference type="Proteomes" id="UP000436088"/>
    </source>
</evidence>
<feature type="transmembrane region" description="Helical" evidence="9">
    <location>
        <begin position="316"/>
        <end position="335"/>
    </location>
</feature>
<evidence type="ECO:0000256" key="7">
    <source>
        <dbReference type="ARBA" id="ARBA00022989"/>
    </source>
</evidence>
<dbReference type="InterPro" id="IPR036259">
    <property type="entry name" value="MFS_trans_sf"/>
</dbReference>
<keyword evidence="3" id="KW-0813">Transport</keyword>
<evidence type="ECO:0000256" key="3">
    <source>
        <dbReference type="ARBA" id="ARBA00022448"/>
    </source>
</evidence>
<feature type="transmembrane region" description="Helical" evidence="9">
    <location>
        <begin position="213"/>
        <end position="235"/>
    </location>
</feature>
<dbReference type="Pfam" id="PF00083">
    <property type="entry name" value="Sugar_tr"/>
    <property type="match status" value="2"/>
</dbReference>
<dbReference type="EMBL" id="VEPZ02000906">
    <property type="protein sequence ID" value="KAE8711841.1"/>
    <property type="molecule type" value="Genomic_DNA"/>
</dbReference>
<dbReference type="GO" id="GO:0015293">
    <property type="term" value="F:symporter activity"/>
    <property type="evidence" value="ECO:0007669"/>
    <property type="project" value="UniProtKB-KW"/>
</dbReference>
<evidence type="ECO:0000256" key="5">
    <source>
        <dbReference type="ARBA" id="ARBA00022692"/>
    </source>
</evidence>
<keyword evidence="6" id="KW-0769">Symport</keyword>
<dbReference type="PANTHER" id="PTHR23500">
    <property type="entry name" value="SOLUTE CARRIER FAMILY 2, FACILITATED GLUCOSE TRANSPORTER"/>
    <property type="match status" value="1"/>
</dbReference>
<keyword evidence="4" id="KW-0762">Sugar transport</keyword>
<dbReference type="InterPro" id="IPR003663">
    <property type="entry name" value="Sugar/inositol_transpt"/>
</dbReference>
<feature type="transmembrane region" description="Helical" evidence="9">
    <location>
        <begin position="186"/>
        <end position="207"/>
    </location>
</feature>
<organism evidence="11 12">
    <name type="scientific">Hibiscus syriacus</name>
    <name type="common">Rose of Sharon</name>
    <dbReference type="NCBI Taxonomy" id="106335"/>
    <lineage>
        <taxon>Eukaryota</taxon>
        <taxon>Viridiplantae</taxon>
        <taxon>Streptophyta</taxon>
        <taxon>Embryophyta</taxon>
        <taxon>Tracheophyta</taxon>
        <taxon>Spermatophyta</taxon>
        <taxon>Magnoliopsida</taxon>
        <taxon>eudicotyledons</taxon>
        <taxon>Gunneridae</taxon>
        <taxon>Pentapetalae</taxon>
        <taxon>rosids</taxon>
        <taxon>malvids</taxon>
        <taxon>Malvales</taxon>
        <taxon>Malvaceae</taxon>
        <taxon>Malvoideae</taxon>
        <taxon>Hibiscus</taxon>
    </lineage>
</organism>
<reference evidence="11" key="1">
    <citation type="submission" date="2019-09" db="EMBL/GenBank/DDBJ databases">
        <title>Draft genome information of white flower Hibiscus syriacus.</title>
        <authorList>
            <person name="Kim Y.-M."/>
        </authorList>
    </citation>
    <scope>NUCLEOTIDE SEQUENCE [LARGE SCALE GENOMIC DNA]</scope>
    <source>
        <strain evidence="11">YM2019G1</strain>
    </source>
</reference>
<dbReference type="InterPro" id="IPR005828">
    <property type="entry name" value="MFS_sugar_transport-like"/>
</dbReference>
<protein>
    <submittedName>
        <fullName evidence="11">Hexose carrier protein HEX6</fullName>
    </submittedName>
</protein>
<dbReference type="GO" id="GO:0015144">
    <property type="term" value="F:carbohydrate transmembrane transporter activity"/>
    <property type="evidence" value="ECO:0007669"/>
    <property type="project" value="InterPro"/>
</dbReference>
<evidence type="ECO:0000256" key="6">
    <source>
        <dbReference type="ARBA" id="ARBA00022847"/>
    </source>
</evidence>
<evidence type="ECO:0000256" key="2">
    <source>
        <dbReference type="ARBA" id="ARBA00010992"/>
    </source>
</evidence>
<accession>A0A6A3B5Q1</accession>
<keyword evidence="8 9" id="KW-0472">Membrane</keyword>
<feature type="transmembrane region" description="Helical" evidence="9">
    <location>
        <begin position="247"/>
        <end position="269"/>
    </location>
</feature>
<dbReference type="SUPFAM" id="SSF103473">
    <property type="entry name" value="MFS general substrate transporter"/>
    <property type="match status" value="1"/>
</dbReference>
<name>A0A6A3B5Q1_HIBSY</name>
<dbReference type="PANTHER" id="PTHR23500:SF579">
    <property type="entry name" value="HEXOSE CARRIER PROTEIN HEX6-LIKE"/>
    <property type="match status" value="1"/>
</dbReference>
<keyword evidence="7 9" id="KW-1133">Transmembrane helix</keyword>
<evidence type="ECO:0000256" key="9">
    <source>
        <dbReference type="SAM" id="Phobius"/>
    </source>
</evidence>
<evidence type="ECO:0000256" key="1">
    <source>
        <dbReference type="ARBA" id="ARBA00004141"/>
    </source>
</evidence>
<dbReference type="AlphaFoldDB" id="A0A6A3B5Q1"/>
<evidence type="ECO:0000313" key="11">
    <source>
        <dbReference type="EMBL" id="KAE8711841.1"/>
    </source>
</evidence>
<evidence type="ECO:0000259" key="10">
    <source>
        <dbReference type="PROSITE" id="PS50850"/>
    </source>
</evidence>
<dbReference type="PRINTS" id="PR00171">
    <property type="entry name" value="SUGRTRNSPORT"/>
</dbReference>
<gene>
    <name evidence="11" type="ORF">F3Y22_tig00110271pilonHSYRG00083</name>
</gene>
<sequence length="366" mass="40568">MVTALQMTSETGQYNGRITLLLLLSCFMAFIGGVLFGYDLGVSGGVTSMEPFLKEFFPMALRPQSIHPGRSSCIPGALFSEFHILYFNTAEYCLELGSDLPTRGALNIGFEAGVSIGVLVANLTNYFTEKINGGWGWRISLVMAAVPDSIITLTTFLLPETPNSLIQQSTENHEKAKHARAKAPRYSQTVVTGLVGLASILIFMFAVDKFGRSLFMVGGSLMLVPQVVMGGILAAKLSDEGALGHGCAYLVLVLICIYVVGFALSWGPLGWLVPSEIYPLEIRSAGQSITVSMGFLLCFVVEQTFLAMFCHMKWVIFYFFGAWVVAMTAFVYFLLPETKNLPVEQMEVDWREHWFWRRFVEDDVKF</sequence>
<evidence type="ECO:0000256" key="4">
    <source>
        <dbReference type="ARBA" id="ARBA00022597"/>
    </source>
</evidence>
<keyword evidence="12" id="KW-1185">Reference proteome</keyword>
<evidence type="ECO:0000256" key="8">
    <source>
        <dbReference type="ARBA" id="ARBA00023136"/>
    </source>
</evidence>
<keyword evidence="5 9" id="KW-0812">Transmembrane</keyword>
<dbReference type="Proteomes" id="UP000436088">
    <property type="component" value="Unassembled WGS sequence"/>
</dbReference>
<feature type="domain" description="Major facilitator superfamily (MFS) profile" evidence="10">
    <location>
        <begin position="1"/>
        <end position="339"/>
    </location>
</feature>
<dbReference type="GO" id="GO:0016020">
    <property type="term" value="C:membrane"/>
    <property type="evidence" value="ECO:0007669"/>
    <property type="project" value="UniProtKB-SubCell"/>
</dbReference>